<dbReference type="PANTHER" id="PTHR35841">
    <property type="entry name" value="PHOSPHONATES-BINDING PERIPLASMIC PROTEIN"/>
    <property type="match status" value="1"/>
</dbReference>
<dbReference type="PANTHER" id="PTHR35841:SF1">
    <property type="entry name" value="PHOSPHONATES-BINDING PERIPLASMIC PROTEIN"/>
    <property type="match status" value="1"/>
</dbReference>
<dbReference type="NCBIfam" id="TIGR01098">
    <property type="entry name" value="3A0109s03R"/>
    <property type="match status" value="1"/>
</dbReference>
<dbReference type="OrthoDB" id="9764656at2"/>
<comment type="similarity">
    <text evidence="1">Belongs to the phosphate/phosphite/phosphonate binding protein family.</text>
</comment>
<evidence type="ECO:0000256" key="2">
    <source>
        <dbReference type="ARBA" id="ARBA00022729"/>
    </source>
</evidence>
<evidence type="ECO:0000256" key="3">
    <source>
        <dbReference type="SAM" id="SignalP"/>
    </source>
</evidence>
<dbReference type="SUPFAM" id="SSF53850">
    <property type="entry name" value="Periplasmic binding protein-like II"/>
    <property type="match status" value="1"/>
</dbReference>
<gene>
    <name evidence="4" type="ORF">E1263_15875</name>
</gene>
<dbReference type="RefSeq" id="WP_132168078.1">
    <property type="nucleotide sequence ID" value="NZ_SMKX01000038.1"/>
</dbReference>
<dbReference type="InterPro" id="IPR005770">
    <property type="entry name" value="PhnD"/>
</dbReference>
<feature type="signal peptide" evidence="3">
    <location>
        <begin position="1"/>
        <end position="20"/>
    </location>
</feature>
<organism evidence="4 5">
    <name type="scientific">Kribbella antibiotica</name>
    <dbReference type="NCBI Taxonomy" id="190195"/>
    <lineage>
        <taxon>Bacteria</taxon>
        <taxon>Bacillati</taxon>
        <taxon>Actinomycetota</taxon>
        <taxon>Actinomycetes</taxon>
        <taxon>Propionibacteriales</taxon>
        <taxon>Kribbellaceae</taxon>
        <taxon>Kribbella</taxon>
    </lineage>
</organism>
<dbReference type="Proteomes" id="UP000295124">
    <property type="component" value="Unassembled WGS sequence"/>
</dbReference>
<dbReference type="PROSITE" id="PS51257">
    <property type="entry name" value="PROKAR_LIPOPROTEIN"/>
    <property type="match status" value="1"/>
</dbReference>
<protein>
    <submittedName>
        <fullName evidence="4">Phosphate/phosphite/phosphonate ABC transporter substrate-binding protein</fullName>
    </submittedName>
</protein>
<name>A0A4R4ZQL9_9ACTN</name>
<sequence length="295" mass="30704">MRRARALLALLVATVLAAVAGCGAGADPADPPRLVLGVIPYENSQSVTDDWKPFVAMLEKASGKPVELKVLTDYAALIEGQRAGVIQLAVYGSLSYVLAHDTGAGVEPLGVEIMRKGAKPEYRSYLVTKAGSPIRSLGDLRGKRVCFVDPNSTSGYLYPVAALLAEGIGSGDYTARYAGGHDATVLGVRDGDCDAGAVQDRLFDEALPSEGRIAQKDFQKIWTSGPIVNGPLAVSTKLNPGLRKTLADAVISEGNADALGVPDVAGVWGFAPVSDSLYDSVREACAATKVKVCGG</sequence>
<dbReference type="GO" id="GO:0043190">
    <property type="term" value="C:ATP-binding cassette (ABC) transporter complex"/>
    <property type="evidence" value="ECO:0007669"/>
    <property type="project" value="InterPro"/>
</dbReference>
<dbReference type="Gene3D" id="3.40.190.10">
    <property type="entry name" value="Periplasmic binding protein-like II"/>
    <property type="match status" value="2"/>
</dbReference>
<accession>A0A4R4ZQL9</accession>
<dbReference type="GO" id="GO:0055085">
    <property type="term" value="P:transmembrane transport"/>
    <property type="evidence" value="ECO:0007669"/>
    <property type="project" value="InterPro"/>
</dbReference>
<dbReference type="EMBL" id="SMKX01000038">
    <property type="protein sequence ID" value="TDD59252.1"/>
    <property type="molecule type" value="Genomic_DNA"/>
</dbReference>
<dbReference type="AlphaFoldDB" id="A0A4R4ZQL9"/>
<comment type="caution">
    <text evidence="4">The sequence shown here is derived from an EMBL/GenBank/DDBJ whole genome shotgun (WGS) entry which is preliminary data.</text>
</comment>
<dbReference type="Pfam" id="PF12974">
    <property type="entry name" value="Phosphonate-bd"/>
    <property type="match status" value="1"/>
</dbReference>
<reference evidence="4 5" key="1">
    <citation type="submission" date="2019-03" db="EMBL/GenBank/DDBJ databases">
        <title>Draft genome sequences of novel Actinobacteria.</title>
        <authorList>
            <person name="Sahin N."/>
            <person name="Ay H."/>
            <person name="Saygin H."/>
        </authorList>
    </citation>
    <scope>NUCLEOTIDE SEQUENCE [LARGE SCALE GENOMIC DNA]</scope>
    <source>
        <strain evidence="4 5">JCM 13523</strain>
    </source>
</reference>
<proteinExistence type="inferred from homology"/>
<evidence type="ECO:0000256" key="1">
    <source>
        <dbReference type="ARBA" id="ARBA00007162"/>
    </source>
</evidence>
<feature type="chain" id="PRO_5038754218" evidence="3">
    <location>
        <begin position="21"/>
        <end position="295"/>
    </location>
</feature>
<evidence type="ECO:0000313" key="4">
    <source>
        <dbReference type="EMBL" id="TDD59252.1"/>
    </source>
</evidence>
<evidence type="ECO:0000313" key="5">
    <source>
        <dbReference type="Proteomes" id="UP000295124"/>
    </source>
</evidence>
<keyword evidence="2 3" id="KW-0732">Signal</keyword>
<dbReference type="CDD" id="cd01071">
    <property type="entry name" value="PBP2_PhnD_like"/>
    <property type="match status" value="1"/>
</dbReference>
<keyword evidence="5" id="KW-1185">Reference proteome</keyword>